<accession>A0AAD7FKD7</accession>
<name>A0AAD7FKD7_MYCRO</name>
<dbReference type="AlphaFoldDB" id="A0AAD7FKD7"/>
<keyword evidence="3" id="KW-1185">Reference proteome</keyword>
<proteinExistence type="predicted"/>
<feature type="region of interest" description="Disordered" evidence="1">
    <location>
        <begin position="149"/>
        <end position="180"/>
    </location>
</feature>
<comment type="caution">
    <text evidence="2">The sequence shown here is derived from an EMBL/GenBank/DDBJ whole genome shotgun (WGS) entry which is preliminary data.</text>
</comment>
<sequence>MCVIAAESAELQILDYQGTSSGPATAAAQNGVYIISYEAHDSKPPAKKTKPQPATSVPATPTIGALAKKPLNAKDPFSATVLAEEETAQQALQVKTDRNKDHKEVALARIEAELSVRRARAEGKKEEATKLELVRLKMEQEHQYRMVQLKVQQDKAGPSSFSGSNSSSLHGSPFPSDSFF</sequence>
<dbReference type="EMBL" id="JARKIE010000626">
    <property type="protein sequence ID" value="KAJ7624016.1"/>
    <property type="molecule type" value="Genomic_DNA"/>
</dbReference>
<feature type="compositionally biased region" description="Low complexity" evidence="1">
    <location>
        <begin position="157"/>
        <end position="180"/>
    </location>
</feature>
<evidence type="ECO:0000313" key="3">
    <source>
        <dbReference type="Proteomes" id="UP001221757"/>
    </source>
</evidence>
<organism evidence="2 3">
    <name type="scientific">Mycena rosella</name>
    <name type="common">Pink bonnet</name>
    <name type="synonym">Agaricus rosellus</name>
    <dbReference type="NCBI Taxonomy" id="1033263"/>
    <lineage>
        <taxon>Eukaryota</taxon>
        <taxon>Fungi</taxon>
        <taxon>Dikarya</taxon>
        <taxon>Basidiomycota</taxon>
        <taxon>Agaricomycotina</taxon>
        <taxon>Agaricomycetes</taxon>
        <taxon>Agaricomycetidae</taxon>
        <taxon>Agaricales</taxon>
        <taxon>Marasmiineae</taxon>
        <taxon>Mycenaceae</taxon>
        <taxon>Mycena</taxon>
    </lineage>
</organism>
<evidence type="ECO:0000313" key="2">
    <source>
        <dbReference type="EMBL" id="KAJ7624016.1"/>
    </source>
</evidence>
<gene>
    <name evidence="2" type="ORF">B0H17DRAFT_1151417</name>
</gene>
<protein>
    <submittedName>
        <fullName evidence="2">Uncharacterized protein</fullName>
    </submittedName>
</protein>
<dbReference type="Proteomes" id="UP001221757">
    <property type="component" value="Unassembled WGS sequence"/>
</dbReference>
<evidence type="ECO:0000256" key="1">
    <source>
        <dbReference type="SAM" id="MobiDB-lite"/>
    </source>
</evidence>
<reference evidence="2" key="1">
    <citation type="submission" date="2023-03" db="EMBL/GenBank/DDBJ databases">
        <title>Massive genome expansion in bonnet fungi (Mycena s.s.) driven by repeated elements and novel gene families across ecological guilds.</title>
        <authorList>
            <consortium name="Lawrence Berkeley National Laboratory"/>
            <person name="Harder C.B."/>
            <person name="Miyauchi S."/>
            <person name="Viragh M."/>
            <person name="Kuo A."/>
            <person name="Thoen E."/>
            <person name="Andreopoulos B."/>
            <person name="Lu D."/>
            <person name="Skrede I."/>
            <person name="Drula E."/>
            <person name="Henrissat B."/>
            <person name="Morin E."/>
            <person name="Kohler A."/>
            <person name="Barry K."/>
            <person name="LaButti K."/>
            <person name="Morin E."/>
            <person name="Salamov A."/>
            <person name="Lipzen A."/>
            <person name="Mereny Z."/>
            <person name="Hegedus B."/>
            <person name="Baldrian P."/>
            <person name="Stursova M."/>
            <person name="Weitz H."/>
            <person name="Taylor A."/>
            <person name="Grigoriev I.V."/>
            <person name="Nagy L.G."/>
            <person name="Martin F."/>
            <person name="Kauserud H."/>
        </authorList>
    </citation>
    <scope>NUCLEOTIDE SEQUENCE</scope>
    <source>
        <strain evidence="2">CBHHK067</strain>
    </source>
</reference>